<dbReference type="RefSeq" id="WP_147260391.1">
    <property type="nucleotide sequence ID" value="NZ_VIWU01000001.1"/>
</dbReference>
<dbReference type="Pfam" id="PF00701">
    <property type="entry name" value="DHDPS"/>
    <property type="match status" value="1"/>
</dbReference>
<evidence type="ECO:0000256" key="5">
    <source>
        <dbReference type="PIRSR" id="PIRSR001365-1"/>
    </source>
</evidence>
<keyword evidence="3" id="KW-0704">Schiff base</keyword>
<proteinExistence type="inferred from homology"/>
<dbReference type="CDD" id="cd00408">
    <property type="entry name" value="DHDPS-like"/>
    <property type="match status" value="1"/>
</dbReference>
<dbReference type="EMBL" id="VIWU01000001">
    <property type="protein sequence ID" value="TWF81980.1"/>
    <property type="molecule type" value="Genomic_DNA"/>
</dbReference>
<dbReference type="PRINTS" id="PR00146">
    <property type="entry name" value="DHPICSNTHASE"/>
</dbReference>
<feature type="active site" description="Schiff-base intermediate with substrate" evidence="5">
    <location>
        <position position="169"/>
    </location>
</feature>
<keyword evidence="2 4" id="KW-0456">Lyase</keyword>
<dbReference type="PANTHER" id="PTHR12128">
    <property type="entry name" value="DIHYDRODIPICOLINATE SYNTHASE"/>
    <property type="match status" value="1"/>
</dbReference>
<protein>
    <submittedName>
        <fullName evidence="7">4-hydroxy-tetrahydrodipicolinate synthase</fullName>
    </submittedName>
</protein>
<comment type="similarity">
    <text evidence="1 4">Belongs to the DapA family.</text>
</comment>
<dbReference type="Gene3D" id="3.20.20.70">
    <property type="entry name" value="Aldolase class I"/>
    <property type="match status" value="1"/>
</dbReference>
<dbReference type="InterPro" id="IPR020624">
    <property type="entry name" value="Schiff_base-form_aldolases_CS"/>
</dbReference>
<feature type="active site" description="Proton donor/acceptor" evidence="5">
    <location>
        <position position="141"/>
    </location>
</feature>
<sequence length="297" mass="30342">MSETAPAPQVRAEVLAAVPTFFDADGEIDRETTVAHHAALAGRVDGVFVAGTTGEFPALDRAERRTLTELALDAYGPERVVVHVGAAGTRESVALTRDAVALGARRIAALTPYYLPVDAAAVARHMAAVVEAAHPARVYGYLFTERTGVVVDPAEFGELAAEVGLAGVKLSGAANGRLVEYVAGLPAGARLWSGADTTLPAVVRAGGAGIVSGLSAAFPEPFTALADAVAAGDTEAERAAQVRADAVLDALAGTVEGIKAALRHLGHGNGALRMPSPDVPRAALERIARLTDPVPVA</sequence>
<accession>A0A561T4D7</accession>
<evidence type="ECO:0000256" key="3">
    <source>
        <dbReference type="ARBA" id="ARBA00023270"/>
    </source>
</evidence>
<keyword evidence="8" id="KW-1185">Reference proteome</keyword>
<evidence type="ECO:0000256" key="4">
    <source>
        <dbReference type="PIRNR" id="PIRNR001365"/>
    </source>
</evidence>
<gene>
    <name evidence="7" type="ORF">FHX44_117925</name>
</gene>
<evidence type="ECO:0000313" key="8">
    <source>
        <dbReference type="Proteomes" id="UP000321261"/>
    </source>
</evidence>
<evidence type="ECO:0000313" key="7">
    <source>
        <dbReference type="EMBL" id="TWF81980.1"/>
    </source>
</evidence>
<dbReference type="GO" id="GO:0008840">
    <property type="term" value="F:4-hydroxy-tetrahydrodipicolinate synthase activity"/>
    <property type="evidence" value="ECO:0007669"/>
    <property type="project" value="TreeGrafter"/>
</dbReference>
<evidence type="ECO:0000256" key="1">
    <source>
        <dbReference type="ARBA" id="ARBA00007592"/>
    </source>
</evidence>
<dbReference type="PANTHER" id="PTHR12128:SF66">
    <property type="entry name" value="4-HYDROXY-2-OXOGLUTARATE ALDOLASE, MITOCHONDRIAL"/>
    <property type="match status" value="1"/>
</dbReference>
<evidence type="ECO:0000256" key="2">
    <source>
        <dbReference type="ARBA" id="ARBA00023239"/>
    </source>
</evidence>
<dbReference type="PIRSF" id="PIRSF001365">
    <property type="entry name" value="DHDPS"/>
    <property type="match status" value="1"/>
</dbReference>
<reference evidence="7 8" key="1">
    <citation type="submission" date="2019-06" db="EMBL/GenBank/DDBJ databases">
        <title>Sequencing the genomes of 1000 actinobacteria strains.</title>
        <authorList>
            <person name="Klenk H.-P."/>
        </authorList>
    </citation>
    <scope>NUCLEOTIDE SEQUENCE [LARGE SCALE GENOMIC DNA]</scope>
    <source>
        <strain evidence="7 8">DSM 45671</strain>
    </source>
</reference>
<dbReference type="InterPro" id="IPR002220">
    <property type="entry name" value="DapA-like"/>
</dbReference>
<feature type="binding site" evidence="6">
    <location>
        <position position="53"/>
    </location>
    <ligand>
        <name>pyruvate</name>
        <dbReference type="ChEBI" id="CHEBI:15361"/>
    </ligand>
</feature>
<dbReference type="OrthoDB" id="3175637at2"/>
<dbReference type="SUPFAM" id="SSF51569">
    <property type="entry name" value="Aldolase"/>
    <property type="match status" value="1"/>
</dbReference>
<dbReference type="SMART" id="SM01130">
    <property type="entry name" value="DHDPS"/>
    <property type="match status" value="1"/>
</dbReference>
<organism evidence="7 8">
    <name type="scientific">Pseudonocardia hierapolitana</name>
    <dbReference type="NCBI Taxonomy" id="1128676"/>
    <lineage>
        <taxon>Bacteria</taxon>
        <taxon>Bacillati</taxon>
        <taxon>Actinomycetota</taxon>
        <taxon>Actinomycetes</taxon>
        <taxon>Pseudonocardiales</taxon>
        <taxon>Pseudonocardiaceae</taxon>
        <taxon>Pseudonocardia</taxon>
    </lineage>
</organism>
<dbReference type="AlphaFoldDB" id="A0A561T4D7"/>
<dbReference type="PROSITE" id="PS00665">
    <property type="entry name" value="DHDPS_1"/>
    <property type="match status" value="1"/>
</dbReference>
<evidence type="ECO:0000256" key="6">
    <source>
        <dbReference type="PIRSR" id="PIRSR001365-2"/>
    </source>
</evidence>
<feature type="binding site" evidence="6">
    <location>
        <position position="211"/>
    </location>
    <ligand>
        <name>pyruvate</name>
        <dbReference type="ChEBI" id="CHEBI:15361"/>
    </ligand>
</feature>
<dbReference type="Proteomes" id="UP000321261">
    <property type="component" value="Unassembled WGS sequence"/>
</dbReference>
<name>A0A561T4D7_9PSEU</name>
<dbReference type="InterPro" id="IPR013785">
    <property type="entry name" value="Aldolase_TIM"/>
</dbReference>
<comment type="caution">
    <text evidence="7">The sequence shown here is derived from an EMBL/GenBank/DDBJ whole genome shotgun (WGS) entry which is preliminary data.</text>
</comment>